<dbReference type="EMBL" id="JACHHN010000004">
    <property type="protein sequence ID" value="MBB5191587.1"/>
    <property type="molecule type" value="Genomic_DNA"/>
</dbReference>
<dbReference type="Gene3D" id="2.170.130.10">
    <property type="entry name" value="TonB-dependent receptor, plug domain"/>
    <property type="match status" value="1"/>
</dbReference>
<reference evidence="15 16" key="1">
    <citation type="submission" date="2020-08" db="EMBL/GenBank/DDBJ databases">
        <title>Genomic Encyclopedia of Type Strains, Phase IV (KMG-IV): sequencing the most valuable type-strain genomes for metagenomic binning, comparative biology and taxonomic classification.</title>
        <authorList>
            <person name="Goeker M."/>
        </authorList>
    </citation>
    <scope>NUCLEOTIDE SEQUENCE [LARGE SCALE GENOMIC DNA]</scope>
    <source>
        <strain evidence="15 16">DSM 18233</strain>
    </source>
</reference>
<evidence type="ECO:0000256" key="4">
    <source>
        <dbReference type="ARBA" id="ARBA00022452"/>
    </source>
</evidence>
<proteinExistence type="inferred from homology"/>
<evidence type="ECO:0000256" key="7">
    <source>
        <dbReference type="ARBA" id="ARBA00023136"/>
    </source>
</evidence>
<keyword evidence="8 15" id="KW-0675">Receptor</keyword>
<dbReference type="InterPro" id="IPR037066">
    <property type="entry name" value="Plug_dom_sf"/>
</dbReference>
<dbReference type="PANTHER" id="PTHR47234:SF1">
    <property type="entry name" value="TONB-DEPENDENT RECEPTOR"/>
    <property type="match status" value="1"/>
</dbReference>
<sequence>MQKSRTAGCAFRLSAITVALLAASQTSFADDPATDLGQVTVTGSRIPRAQKEGPTSVTVITGEQLEQEGYRNVFDALNQQTQNTGFTQGADYGNTFTPAANAINLRGLGPNHTLVLINGRRVADYPVAYDGTVNFVNLANIPSALVDRIEILNAGASAIYGSDAIAGVVNIILKHHADGVDVNVKAGSTSRGGGDNGRVQISGGKDFGDLSTVFGLEISKTRSIAAQDRDFMSSSTLEGETPTKTWSRLDATTGQYLDGSTACGNLSGLFGGTNVPVNSKSGVYCGSGKAQPDYWTVQTANQSENLYGGFDYRLTDSTTLFGNVMLGWNHTTNNTRGPSWTSLGATSGYFLNQNTGDYESWTRRFAPEEIGGTSAFDKDWHDTAGNITVGVRGSLFDTGWNYEAAYNASGYKSVADVPRLYAGIDSYFLGPQLGTDSDGIPIYAPDASRFAQPLTASQFASLYGQTESTNTSWTQTASFSANGKLFDLPAGPVKSAGLLEWGSQGFTNKPDARINEGVFYNLSGADPASGNRTRYAAALELNIPIVKSLDATLAGRYDDYSFAGQSDSKLTWNAALEYRPLKELLVRGNYATSFRAPDMNYIFQSPTKGYYASTTDYYRCNAAGQTLGNCDYANVSPGANYVQTGNKDLKPENGRSWGLGFVWSPTSSFDVSADYWHIRIDDEVTNIDADALLRTESDCRLGLKDINSSQCQDAISRVIRNPDNAVLDPGAINTILVNPINAAMEETAGYDLTGKYRWRAGAVGNFLLTATYTKVLVHKSQQFKGDEVEDLTKAMDNYDWPDKFMTSLTWNRGDWTSTVQVERYGKIPNQAGTGYLTPTALANWSLGYQVSKNASLSLIVNNVFNTIKEDDSAGWPYYAVGSYSPIGREGWLAFNYHFD</sequence>
<evidence type="ECO:0000256" key="11">
    <source>
        <dbReference type="RuleBase" id="RU003357"/>
    </source>
</evidence>
<keyword evidence="5 10" id="KW-0812">Transmembrane</keyword>
<dbReference type="Pfam" id="PF00593">
    <property type="entry name" value="TonB_dep_Rec_b-barrel"/>
    <property type="match status" value="1"/>
</dbReference>
<dbReference type="InterPro" id="IPR000531">
    <property type="entry name" value="Beta-barrel_TonB"/>
</dbReference>
<evidence type="ECO:0000256" key="8">
    <source>
        <dbReference type="ARBA" id="ARBA00023170"/>
    </source>
</evidence>
<keyword evidence="16" id="KW-1185">Reference proteome</keyword>
<protein>
    <submittedName>
        <fullName evidence="15">Iron complex outermembrane receptor protein</fullName>
    </submittedName>
</protein>
<dbReference type="InterPro" id="IPR012910">
    <property type="entry name" value="Plug_dom"/>
</dbReference>
<dbReference type="AlphaFoldDB" id="A0A840REZ7"/>
<evidence type="ECO:0000256" key="10">
    <source>
        <dbReference type="PROSITE-ProRule" id="PRU01360"/>
    </source>
</evidence>
<evidence type="ECO:0000256" key="6">
    <source>
        <dbReference type="ARBA" id="ARBA00023077"/>
    </source>
</evidence>
<dbReference type="SUPFAM" id="SSF56935">
    <property type="entry name" value="Porins"/>
    <property type="match status" value="1"/>
</dbReference>
<dbReference type="InterPro" id="IPR036942">
    <property type="entry name" value="Beta-barrel_TonB_sf"/>
</dbReference>
<organism evidence="15 16">
    <name type="scientific">Silvimonas terrae</name>
    <dbReference type="NCBI Taxonomy" id="300266"/>
    <lineage>
        <taxon>Bacteria</taxon>
        <taxon>Pseudomonadati</taxon>
        <taxon>Pseudomonadota</taxon>
        <taxon>Betaproteobacteria</taxon>
        <taxon>Neisseriales</taxon>
        <taxon>Chitinibacteraceae</taxon>
        <taxon>Silvimonas</taxon>
    </lineage>
</organism>
<dbReference type="InterPro" id="IPR039426">
    <property type="entry name" value="TonB-dep_rcpt-like"/>
</dbReference>
<evidence type="ECO:0000313" key="15">
    <source>
        <dbReference type="EMBL" id="MBB5191587.1"/>
    </source>
</evidence>
<evidence type="ECO:0000256" key="2">
    <source>
        <dbReference type="ARBA" id="ARBA00009810"/>
    </source>
</evidence>
<evidence type="ECO:0000256" key="3">
    <source>
        <dbReference type="ARBA" id="ARBA00022448"/>
    </source>
</evidence>
<dbReference type="Proteomes" id="UP000543030">
    <property type="component" value="Unassembled WGS sequence"/>
</dbReference>
<keyword evidence="7 10" id="KW-0472">Membrane</keyword>
<evidence type="ECO:0000256" key="12">
    <source>
        <dbReference type="SAM" id="SignalP"/>
    </source>
</evidence>
<dbReference type="Pfam" id="PF07715">
    <property type="entry name" value="Plug"/>
    <property type="match status" value="1"/>
</dbReference>
<dbReference type="GO" id="GO:0009279">
    <property type="term" value="C:cell outer membrane"/>
    <property type="evidence" value="ECO:0007669"/>
    <property type="project" value="UniProtKB-SubCell"/>
</dbReference>
<comment type="subcellular location">
    <subcellularLocation>
        <location evidence="1 10">Cell outer membrane</location>
        <topology evidence="1 10">Multi-pass membrane protein</topology>
    </subcellularLocation>
</comment>
<evidence type="ECO:0000256" key="9">
    <source>
        <dbReference type="ARBA" id="ARBA00023237"/>
    </source>
</evidence>
<evidence type="ECO:0000313" key="16">
    <source>
        <dbReference type="Proteomes" id="UP000543030"/>
    </source>
</evidence>
<accession>A0A840REZ7</accession>
<feature type="signal peptide" evidence="12">
    <location>
        <begin position="1"/>
        <end position="29"/>
    </location>
</feature>
<name>A0A840REZ7_9NEIS</name>
<feature type="chain" id="PRO_5032294643" evidence="12">
    <location>
        <begin position="30"/>
        <end position="899"/>
    </location>
</feature>
<keyword evidence="12" id="KW-0732">Signal</keyword>
<keyword evidence="9 10" id="KW-0998">Cell outer membrane</keyword>
<keyword evidence="6 11" id="KW-0798">TonB box</keyword>
<comment type="similarity">
    <text evidence="2 10 11">Belongs to the TonB-dependent receptor family.</text>
</comment>
<dbReference type="Gene3D" id="2.40.170.20">
    <property type="entry name" value="TonB-dependent receptor, beta-barrel domain"/>
    <property type="match status" value="1"/>
</dbReference>
<comment type="caution">
    <text evidence="15">The sequence shown here is derived from an EMBL/GenBank/DDBJ whole genome shotgun (WGS) entry which is preliminary data.</text>
</comment>
<keyword evidence="4 10" id="KW-1134">Transmembrane beta strand</keyword>
<dbReference type="RefSeq" id="WP_184100755.1">
    <property type="nucleotide sequence ID" value="NZ_JACHHN010000004.1"/>
</dbReference>
<gene>
    <name evidence="15" type="ORF">HNQ50_002317</name>
</gene>
<evidence type="ECO:0000256" key="1">
    <source>
        <dbReference type="ARBA" id="ARBA00004571"/>
    </source>
</evidence>
<evidence type="ECO:0000256" key="5">
    <source>
        <dbReference type="ARBA" id="ARBA00022692"/>
    </source>
</evidence>
<dbReference type="PANTHER" id="PTHR47234">
    <property type="match status" value="1"/>
</dbReference>
<keyword evidence="3 10" id="KW-0813">Transport</keyword>
<feature type="domain" description="TonB-dependent receptor-like beta-barrel" evidence="13">
    <location>
        <begin position="345"/>
        <end position="863"/>
    </location>
</feature>
<feature type="domain" description="TonB-dependent receptor plug" evidence="14">
    <location>
        <begin position="50"/>
        <end position="168"/>
    </location>
</feature>
<evidence type="ECO:0000259" key="14">
    <source>
        <dbReference type="Pfam" id="PF07715"/>
    </source>
</evidence>
<dbReference type="PROSITE" id="PS52016">
    <property type="entry name" value="TONB_DEPENDENT_REC_3"/>
    <property type="match status" value="1"/>
</dbReference>
<evidence type="ECO:0000259" key="13">
    <source>
        <dbReference type="Pfam" id="PF00593"/>
    </source>
</evidence>